<dbReference type="EMBL" id="CAXDID020000155">
    <property type="protein sequence ID" value="CAL6042963.1"/>
    <property type="molecule type" value="Genomic_DNA"/>
</dbReference>
<proteinExistence type="predicted"/>
<organism evidence="1">
    <name type="scientific">Hexamita inflata</name>
    <dbReference type="NCBI Taxonomy" id="28002"/>
    <lineage>
        <taxon>Eukaryota</taxon>
        <taxon>Metamonada</taxon>
        <taxon>Diplomonadida</taxon>
        <taxon>Hexamitidae</taxon>
        <taxon>Hexamitinae</taxon>
        <taxon>Hexamita</taxon>
    </lineage>
</organism>
<accession>A0AA86PYU2</accession>
<evidence type="ECO:0000313" key="1">
    <source>
        <dbReference type="EMBL" id="CAI9947843.1"/>
    </source>
</evidence>
<reference evidence="2 3" key="2">
    <citation type="submission" date="2024-07" db="EMBL/GenBank/DDBJ databases">
        <authorList>
            <person name="Akdeniz Z."/>
        </authorList>
    </citation>
    <scope>NUCLEOTIDE SEQUENCE [LARGE SCALE GENOMIC DNA]</scope>
</reference>
<keyword evidence="3" id="KW-1185">Reference proteome</keyword>
<sequence>MSSSTSANITNLFVNLTFTSSNGMITLINNINGILNIFGYQILGNYVSTLTVAMIGININTASITVNYISFQPSTYNVGNCSSYLFGNASSTTNTFNINNVAVILGNSSNILLLGSISTTSYDADFYLFGGLITYINSASIINVSNIIVDSYQKFSSSYVSQSGFLVGYVKSSLSCVIVQNVCLLQNMTSTTLKFQQFGLIGCNNGNSSIKDASVIFSVLATYFWSLGIIGAQQSLTLADVMNLKTSVNFSTISGGNIGSIIGAEYAKTCQIYNTTVYGFINSGQSSYIGGLIGVQYLNSNMTVQNTIVSQSNISGSGPVGGFAGNCLSSLRLINSKIQFVRISGFVSSVGIVVGINSNAIYSFSGSSSTSNYINGVLQSDCGALSNNWSVAGC</sequence>
<dbReference type="EMBL" id="CATOUU010000782">
    <property type="protein sequence ID" value="CAI9947843.1"/>
    <property type="molecule type" value="Genomic_DNA"/>
</dbReference>
<protein>
    <submittedName>
        <fullName evidence="2">Hypothetical_protein</fullName>
    </submittedName>
</protein>
<dbReference type="AlphaFoldDB" id="A0AA86PYU2"/>
<name>A0AA86PYU2_9EUKA</name>
<reference evidence="1" key="1">
    <citation type="submission" date="2023-06" db="EMBL/GenBank/DDBJ databases">
        <authorList>
            <person name="Kurt Z."/>
        </authorList>
    </citation>
    <scope>NUCLEOTIDE SEQUENCE</scope>
</reference>
<evidence type="ECO:0000313" key="2">
    <source>
        <dbReference type="EMBL" id="CAL6042963.1"/>
    </source>
</evidence>
<gene>
    <name evidence="1" type="ORF">HINF_LOCUS35488</name>
    <name evidence="2" type="ORF">HINF_LOCUS39845</name>
</gene>
<evidence type="ECO:0000313" key="3">
    <source>
        <dbReference type="Proteomes" id="UP001642409"/>
    </source>
</evidence>
<comment type="caution">
    <text evidence="1">The sequence shown here is derived from an EMBL/GenBank/DDBJ whole genome shotgun (WGS) entry which is preliminary data.</text>
</comment>
<dbReference type="Proteomes" id="UP001642409">
    <property type="component" value="Unassembled WGS sequence"/>
</dbReference>